<evidence type="ECO:0000313" key="3">
    <source>
        <dbReference type="Proteomes" id="UP001485043"/>
    </source>
</evidence>
<evidence type="ECO:0000313" key="2">
    <source>
        <dbReference type="EMBL" id="KAK9861684.1"/>
    </source>
</evidence>
<dbReference type="Proteomes" id="UP001485043">
    <property type="component" value="Unassembled WGS sequence"/>
</dbReference>
<reference evidence="2 3" key="1">
    <citation type="journal article" date="2024" name="Nat. Commun.">
        <title>Phylogenomics reveals the evolutionary origins of lichenization in chlorophyte algae.</title>
        <authorList>
            <person name="Puginier C."/>
            <person name="Libourel C."/>
            <person name="Otte J."/>
            <person name="Skaloud P."/>
            <person name="Haon M."/>
            <person name="Grisel S."/>
            <person name="Petersen M."/>
            <person name="Berrin J.G."/>
            <person name="Delaux P.M."/>
            <person name="Dal Grande F."/>
            <person name="Keller J."/>
        </authorList>
    </citation>
    <scope>NUCLEOTIDE SEQUENCE [LARGE SCALE GENOMIC DNA]</scope>
    <source>
        <strain evidence="2 3">SAG 2523</strain>
    </source>
</reference>
<proteinExistence type="predicted"/>
<organism evidence="2 3">
    <name type="scientific">Apatococcus fuscideae</name>
    <dbReference type="NCBI Taxonomy" id="2026836"/>
    <lineage>
        <taxon>Eukaryota</taxon>
        <taxon>Viridiplantae</taxon>
        <taxon>Chlorophyta</taxon>
        <taxon>core chlorophytes</taxon>
        <taxon>Trebouxiophyceae</taxon>
        <taxon>Chlorellales</taxon>
        <taxon>Chlorellaceae</taxon>
        <taxon>Apatococcus</taxon>
    </lineage>
</organism>
<dbReference type="EMBL" id="JALJOV010000717">
    <property type="protein sequence ID" value="KAK9861684.1"/>
    <property type="molecule type" value="Genomic_DNA"/>
</dbReference>
<sequence>MTPSHPASGSVNVGLWSGDRQLESCPKQEFIPLGASWLFLCSPKLQRQPKHEGPEDLLQSPAALPQPRCSSPASHIIPQMVAALMPQVIVTSPRPGPTLAQ</sequence>
<comment type="caution">
    <text evidence="2">The sequence shown here is derived from an EMBL/GenBank/DDBJ whole genome shotgun (WGS) entry which is preliminary data.</text>
</comment>
<name>A0AAW1SYT8_9CHLO</name>
<dbReference type="AlphaFoldDB" id="A0AAW1SYT8"/>
<evidence type="ECO:0000256" key="1">
    <source>
        <dbReference type="SAM" id="MobiDB-lite"/>
    </source>
</evidence>
<keyword evidence="3" id="KW-1185">Reference proteome</keyword>
<feature type="region of interest" description="Disordered" evidence="1">
    <location>
        <begin position="47"/>
        <end position="70"/>
    </location>
</feature>
<gene>
    <name evidence="2" type="ORF">WJX84_010955</name>
</gene>
<protein>
    <submittedName>
        <fullName evidence="2">Uncharacterized protein</fullName>
    </submittedName>
</protein>
<accession>A0AAW1SYT8</accession>